<comment type="caution">
    <text evidence="2">The sequence shown here is derived from an EMBL/GenBank/DDBJ whole genome shotgun (WGS) entry which is preliminary data.</text>
</comment>
<evidence type="ECO:0000313" key="2">
    <source>
        <dbReference type="EMBL" id="MDR7276876.1"/>
    </source>
</evidence>
<reference evidence="2" key="1">
    <citation type="submission" date="2023-07" db="EMBL/GenBank/DDBJ databases">
        <title>Sequencing the genomes of 1000 actinobacteria strains.</title>
        <authorList>
            <person name="Klenk H.-P."/>
        </authorList>
    </citation>
    <scope>NUCLEOTIDE SEQUENCE</scope>
    <source>
        <strain evidence="2">DSM 44707</strain>
    </source>
</reference>
<gene>
    <name evidence="2" type="ORF">J2S41_003654</name>
</gene>
<feature type="chain" id="PRO_5042014223" description="Peptidase inhibitor family I36" evidence="1">
    <location>
        <begin position="33"/>
        <end position="122"/>
    </location>
</feature>
<feature type="signal peptide" evidence="1">
    <location>
        <begin position="1"/>
        <end position="32"/>
    </location>
</feature>
<name>A0AAE3YS98_9ACTN</name>
<dbReference type="Proteomes" id="UP001183643">
    <property type="component" value="Unassembled WGS sequence"/>
</dbReference>
<accession>A0AAE3YS98</accession>
<proteinExistence type="predicted"/>
<evidence type="ECO:0000313" key="3">
    <source>
        <dbReference type="Proteomes" id="UP001183643"/>
    </source>
</evidence>
<organism evidence="2 3">
    <name type="scientific">Catenuloplanes atrovinosus</name>
    <dbReference type="NCBI Taxonomy" id="137266"/>
    <lineage>
        <taxon>Bacteria</taxon>
        <taxon>Bacillati</taxon>
        <taxon>Actinomycetota</taxon>
        <taxon>Actinomycetes</taxon>
        <taxon>Micromonosporales</taxon>
        <taxon>Micromonosporaceae</taxon>
        <taxon>Catenuloplanes</taxon>
    </lineage>
</organism>
<evidence type="ECO:0000256" key="1">
    <source>
        <dbReference type="SAM" id="SignalP"/>
    </source>
</evidence>
<protein>
    <recommendedName>
        <fullName evidence="4">Peptidase inhibitor family I36</fullName>
    </recommendedName>
</protein>
<dbReference type="Pfam" id="PF03995">
    <property type="entry name" value="Inhibitor_I36"/>
    <property type="match status" value="1"/>
</dbReference>
<keyword evidence="1" id="KW-0732">Signal</keyword>
<dbReference type="AlphaFoldDB" id="A0AAE3YS98"/>
<sequence>MTTTNRRRMAVTAVLGAAVASAALVAPAPALASAAAPCPANTFCMYQGAGESGGVYSLPAGALGSCRGFNFGPYQSYRNNSTIEGYFFESAGCTGRAKPVTRNSAANIGFRATTFRFACVSC</sequence>
<dbReference type="EMBL" id="JAVDYB010000001">
    <property type="protein sequence ID" value="MDR7276876.1"/>
    <property type="molecule type" value="Genomic_DNA"/>
</dbReference>
<evidence type="ECO:0008006" key="4">
    <source>
        <dbReference type="Google" id="ProtNLM"/>
    </source>
</evidence>
<keyword evidence="3" id="KW-1185">Reference proteome</keyword>
<dbReference type="PROSITE" id="PS51318">
    <property type="entry name" value="TAT"/>
    <property type="match status" value="1"/>
</dbReference>
<dbReference type="InterPro" id="IPR006311">
    <property type="entry name" value="TAT_signal"/>
</dbReference>